<evidence type="ECO:0000256" key="4">
    <source>
        <dbReference type="ARBA" id="ARBA00022705"/>
    </source>
</evidence>
<evidence type="ECO:0000256" key="8">
    <source>
        <dbReference type="ARBA" id="ARBA00022833"/>
    </source>
</evidence>
<evidence type="ECO:0000256" key="1">
    <source>
        <dbReference type="ARBA" id="ARBA00012417"/>
    </source>
</evidence>
<evidence type="ECO:0000256" key="6">
    <source>
        <dbReference type="ARBA" id="ARBA00022763"/>
    </source>
</evidence>
<keyword evidence="7" id="KW-0863">Zinc-finger</keyword>
<keyword evidence="3" id="KW-0548">Nucleotidyltransferase</keyword>
<dbReference type="Gene3D" id="3.30.1490.100">
    <property type="entry name" value="DNA polymerase, Y-family, little finger domain"/>
    <property type="match status" value="1"/>
</dbReference>
<evidence type="ECO:0000256" key="9">
    <source>
        <dbReference type="ARBA" id="ARBA00022842"/>
    </source>
</evidence>
<evidence type="ECO:0000256" key="2">
    <source>
        <dbReference type="ARBA" id="ARBA00022679"/>
    </source>
</evidence>
<keyword evidence="5" id="KW-0479">Metal-binding</keyword>
<dbReference type="Gene3D" id="3.30.160.60">
    <property type="entry name" value="Classic Zinc Finger"/>
    <property type="match status" value="1"/>
</dbReference>
<feature type="non-terminal residue" evidence="15">
    <location>
        <position position="402"/>
    </location>
</feature>
<evidence type="ECO:0000313" key="15">
    <source>
        <dbReference type="EMBL" id="CEK48942.1"/>
    </source>
</evidence>
<keyword evidence="11" id="KW-0234">DNA repair</keyword>
<evidence type="ECO:0000256" key="10">
    <source>
        <dbReference type="ARBA" id="ARBA00022932"/>
    </source>
</evidence>
<dbReference type="GO" id="GO:0006281">
    <property type="term" value="P:DNA repair"/>
    <property type="evidence" value="ECO:0007669"/>
    <property type="project" value="UniProtKB-KW"/>
</dbReference>
<sequence>KSISTEQTFGDLVQPKELFDKCQELCHILARDLKDKKLLGKSLTLKIKTVNFEVKTRTSTLSRYSNDEHFIFKATKKLLETEILLVQPDCLHLRLMGVKMSKLASQSECSTSVASYFEKHQNNSEWKESHTECISTEKDKHPDTSAVNSEIRDISATPTSLSTGESSMTNTGTCFLLQNKDDEEYSFVQKYVPNVTMNSTGAPVVTGGKVLSHKKNNHRNKQETIVNFLYSKDGCPPEEENGDSSKQSQYVIGQSDVLSKHCVNKDRTFKTNISLSNATSSNFTEASPLIVDGHQITLLSESKIMQKCLPIESRFTVPTDEPHSDGMIHCPVCGQQKYQWPLDQLNVHVDLCLSRSTVRDILIDQQHQDSSASKKRSRDSDDTKHVHKHSKSQHTLLSFFKQ</sequence>
<evidence type="ECO:0000256" key="3">
    <source>
        <dbReference type="ARBA" id="ARBA00022695"/>
    </source>
</evidence>
<dbReference type="Pfam" id="PF11799">
    <property type="entry name" value="IMS_C"/>
    <property type="match status" value="1"/>
</dbReference>
<keyword evidence="10" id="KW-0239">DNA-directed DNA polymerase</keyword>
<comment type="catalytic activity">
    <reaction evidence="12">
        <text>DNA(n) + a 2'-deoxyribonucleoside 5'-triphosphate = DNA(n+1) + diphosphate</text>
        <dbReference type="Rhea" id="RHEA:22508"/>
        <dbReference type="Rhea" id="RHEA-COMP:17339"/>
        <dbReference type="Rhea" id="RHEA-COMP:17340"/>
        <dbReference type="ChEBI" id="CHEBI:33019"/>
        <dbReference type="ChEBI" id="CHEBI:61560"/>
        <dbReference type="ChEBI" id="CHEBI:173112"/>
        <dbReference type="EC" id="2.7.7.7"/>
    </reaction>
</comment>
<dbReference type="FunFam" id="3.30.1490.100:FF:000004">
    <property type="entry name" value="DNA polymerase IV"/>
    <property type="match status" value="1"/>
</dbReference>
<keyword evidence="2" id="KW-0808">Transferase</keyword>
<feature type="non-terminal residue" evidence="15">
    <location>
        <position position="1"/>
    </location>
</feature>
<dbReference type="EMBL" id="HACG01002077">
    <property type="protein sequence ID" value="CEK48942.1"/>
    <property type="molecule type" value="Transcribed_RNA"/>
</dbReference>
<evidence type="ECO:0000259" key="14">
    <source>
        <dbReference type="SMART" id="SM00734"/>
    </source>
</evidence>
<dbReference type="GO" id="GO:0005634">
    <property type="term" value="C:nucleus"/>
    <property type="evidence" value="ECO:0007669"/>
    <property type="project" value="TreeGrafter"/>
</dbReference>
<keyword evidence="9" id="KW-0460">Magnesium</keyword>
<name>A0A0B6XY36_9EUPU</name>
<dbReference type="GO" id="GO:0042276">
    <property type="term" value="P:error-prone translesion synthesis"/>
    <property type="evidence" value="ECO:0007669"/>
    <property type="project" value="TreeGrafter"/>
</dbReference>
<protein>
    <recommendedName>
        <fullName evidence="1">DNA-directed DNA polymerase</fullName>
        <ecNumber evidence="1">2.7.7.7</ecNumber>
    </recommendedName>
</protein>
<evidence type="ECO:0000256" key="7">
    <source>
        <dbReference type="ARBA" id="ARBA00022771"/>
    </source>
</evidence>
<dbReference type="SMART" id="SM00734">
    <property type="entry name" value="ZnF_Rad18"/>
    <property type="match status" value="1"/>
</dbReference>
<accession>A0A0B6XY36</accession>
<dbReference type="AlphaFoldDB" id="A0A0B6XY36"/>
<dbReference type="PANTHER" id="PTHR11076:SF33">
    <property type="entry name" value="DNA POLYMERASE KAPPA"/>
    <property type="match status" value="1"/>
</dbReference>
<feature type="compositionally biased region" description="Polar residues" evidence="13">
    <location>
        <begin position="393"/>
        <end position="402"/>
    </location>
</feature>
<dbReference type="InterPro" id="IPR006642">
    <property type="entry name" value="Rad18_UBZ4"/>
</dbReference>
<dbReference type="SUPFAM" id="SSF100879">
    <property type="entry name" value="Lesion bypass DNA polymerase (Y-family), little finger domain"/>
    <property type="match status" value="1"/>
</dbReference>
<dbReference type="EC" id="2.7.7.7" evidence="1"/>
<evidence type="ECO:0000256" key="11">
    <source>
        <dbReference type="ARBA" id="ARBA00023204"/>
    </source>
</evidence>
<dbReference type="GO" id="GO:0003887">
    <property type="term" value="F:DNA-directed DNA polymerase activity"/>
    <property type="evidence" value="ECO:0007669"/>
    <property type="project" value="UniProtKB-KW"/>
</dbReference>
<dbReference type="InterPro" id="IPR050116">
    <property type="entry name" value="DNA_polymerase-Y"/>
</dbReference>
<keyword evidence="8" id="KW-0862">Zinc</keyword>
<gene>
    <name evidence="15" type="primary">ORF5750</name>
</gene>
<keyword evidence="4" id="KW-0235">DNA replication</keyword>
<proteinExistence type="predicted"/>
<organism evidence="15">
    <name type="scientific">Arion vulgaris</name>
    <dbReference type="NCBI Taxonomy" id="1028688"/>
    <lineage>
        <taxon>Eukaryota</taxon>
        <taxon>Metazoa</taxon>
        <taxon>Spiralia</taxon>
        <taxon>Lophotrochozoa</taxon>
        <taxon>Mollusca</taxon>
        <taxon>Gastropoda</taxon>
        <taxon>Heterobranchia</taxon>
        <taxon>Euthyneura</taxon>
        <taxon>Panpulmonata</taxon>
        <taxon>Eupulmonata</taxon>
        <taxon>Stylommatophora</taxon>
        <taxon>Helicina</taxon>
        <taxon>Arionoidea</taxon>
        <taxon>Arionidae</taxon>
        <taxon>Arion</taxon>
    </lineage>
</organism>
<evidence type="ECO:0000256" key="12">
    <source>
        <dbReference type="ARBA" id="ARBA00049244"/>
    </source>
</evidence>
<evidence type="ECO:0000256" key="13">
    <source>
        <dbReference type="SAM" id="MobiDB-lite"/>
    </source>
</evidence>
<dbReference type="PANTHER" id="PTHR11076">
    <property type="entry name" value="DNA REPAIR POLYMERASE UMUC / TRANSFERASE FAMILY MEMBER"/>
    <property type="match status" value="1"/>
</dbReference>
<dbReference type="GO" id="GO:0006260">
    <property type="term" value="P:DNA replication"/>
    <property type="evidence" value="ECO:0007669"/>
    <property type="project" value="UniProtKB-KW"/>
</dbReference>
<dbReference type="GO" id="GO:0003684">
    <property type="term" value="F:damaged DNA binding"/>
    <property type="evidence" value="ECO:0007669"/>
    <property type="project" value="InterPro"/>
</dbReference>
<feature type="region of interest" description="Disordered" evidence="13">
    <location>
        <begin position="364"/>
        <end position="402"/>
    </location>
</feature>
<feature type="domain" description="UBZ4-type" evidence="14">
    <location>
        <begin position="327"/>
        <end position="353"/>
    </location>
</feature>
<dbReference type="GO" id="GO:0008270">
    <property type="term" value="F:zinc ion binding"/>
    <property type="evidence" value="ECO:0007669"/>
    <property type="project" value="UniProtKB-KW"/>
</dbReference>
<keyword evidence="6" id="KW-0227">DNA damage</keyword>
<evidence type="ECO:0000256" key="5">
    <source>
        <dbReference type="ARBA" id="ARBA00022723"/>
    </source>
</evidence>
<reference evidence="15" key="1">
    <citation type="submission" date="2014-12" db="EMBL/GenBank/DDBJ databases">
        <title>Insight into the proteome of Arion vulgaris.</title>
        <authorList>
            <person name="Aradska J."/>
            <person name="Bulat T."/>
            <person name="Smidak R."/>
            <person name="Sarate P."/>
            <person name="Gangsoo J."/>
            <person name="Sialana F."/>
            <person name="Bilban M."/>
            <person name="Lubec G."/>
        </authorList>
    </citation>
    <scope>NUCLEOTIDE SEQUENCE</scope>
    <source>
        <tissue evidence="15">Skin</tissue>
    </source>
</reference>
<dbReference type="InterPro" id="IPR036775">
    <property type="entry name" value="DNA_pol_Y-fam_lit_finger_sf"/>
</dbReference>
<dbReference type="InterPro" id="IPR017961">
    <property type="entry name" value="DNA_pol_Y-fam_little_finger"/>
</dbReference>